<dbReference type="AlphaFoldDB" id="A0A238GW50"/>
<dbReference type="EMBL" id="LT837687">
    <property type="protein sequence ID" value="SMA52991.1"/>
    <property type="molecule type" value="Genomic_DNA"/>
</dbReference>
<name>A0A238GW50_HELPX</name>
<feature type="domain" description="Dynamin N-terminal" evidence="6">
    <location>
        <begin position="57"/>
        <end position="144"/>
    </location>
</feature>
<keyword evidence="2" id="KW-0547">Nucleotide-binding</keyword>
<reference evidence="7 8" key="1">
    <citation type="submission" date="2016-12" db="EMBL/GenBank/DDBJ databases">
        <authorList>
            <person name="Song W.-J."/>
            <person name="Kurnit D.M."/>
        </authorList>
    </citation>
    <scope>NUCLEOTIDE SEQUENCE [LARGE SCALE GENOMIC DNA]</scope>
    <source>
        <strain evidence="7">BCM-300</strain>
    </source>
</reference>
<dbReference type="PANTHER" id="PTHR10465">
    <property type="entry name" value="TRANSMEMBRANE GTPASE FZO1"/>
    <property type="match status" value="1"/>
</dbReference>
<keyword evidence="5" id="KW-0472">Membrane</keyword>
<organism evidence="7 8">
    <name type="scientific">Helicobacter pylori</name>
    <name type="common">Campylobacter pylori</name>
    <dbReference type="NCBI Taxonomy" id="210"/>
    <lineage>
        <taxon>Bacteria</taxon>
        <taxon>Pseudomonadati</taxon>
        <taxon>Campylobacterota</taxon>
        <taxon>Epsilonproteobacteria</taxon>
        <taxon>Campylobacterales</taxon>
        <taxon>Helicobacteraceae</taxon>
        <taxon>Helicobacter</taxon>
    </lineage>
</organism>
<dbReference type="PANTHER" id="PTHR10465:SF0">
    <property type="entry name" value="SARCALUMENIN"/>
    <property type="match status" value="1"/>
</dbReference>
<dbReference type="Proteomes" id="UP000198366">
    <property type="component" value="Chromosome I"/>
</dbReference>
<evidence type="ECO:0000256" key="1">
    <source>
        <dbReference type="ARBA" id="ARBA00004370"/>
    </source>
</evidence>
<evidence type="ECO:0000256" key="2">
    <source>
        <dbReference type="ARBA" id="ARBA00022741"/>
    </source>
</evidence>
<evidence type="ECO:0000259" key="6">
    <source>
        <dbReference type="Pfam" id="PF00350"/>
    </source>
</evidence>
<dbReference type="InterPro" id="IPR027417">
    <property type="entry name" value="P-loop_NTPase"/>
</dbReference>
<dbReference type="Pfam" id="PF00350">
    <property type="entry name" value="Dynamin_N"/>
    <property type="match status" value="1"/>
</dbReference>
<gene>
    <name evidence="7" type="ORF">BCM300_01011</name>
</gene>
<protein>
    <submittedName>
        <fullName evidence="7">Putative tRNA modification GTPase TrmE</fullName>
    </submittedName>
</protein>
<dbReference type="Gene3D" id="3.40.50.300">
    <property type="entry name" value="P-loop containing nucleotide triphosphate hydrolases"/>
    <property type="match status" value="1"/>
</dbReference>
<comment type="subcellular location">
    <subcellularLocation>
        <location evidence="1">Membrane</location>
    </subcellularLocation>
</comment>
<evidence type="ECO:0000313" key="7">
    <source>
        <dbReference type="EMBL" id="SMA52991.1"/>
    </source>
</evidence>
<keyword evidence="4" id="KW-0342">GTP-binding</keyword>
<dbReference type="InterPro" id="IPR045063">
    <property type="entry name" value="Dynamin_N"/>
</dbReference>
<dbReference type="GO" id="GO:0005525">
    <property type="term" value="F:GTP binding"/>
    <property type="evidence" value="ECO:0007669"/>
    <property type="project" value="UniProtKB-KW"/>
</dbReference>
<sequence>MNAQELIKKSALIEKTLKEQGLQEKVKPFISDNAVITTEELEKTLKEMQAKDRDLKVGIIGRVKAGKSSLLNALIFEGVEILPKAATPMTASLTILKYANTLSAEVEFYSPKDIAELKNEHERYVREFNRIVEEEVKGQKEKQSLANRAKEGLAKGVGKLINRNKNTEAAPKENILSDEEIVERAERIAKNELEKDTKLVSSHDQYEKIKKSGLLNTENLDPRIQANSLQDLNQKLLQFVGANGKYMPSLKRCEFL</sequence>
<dbReference type="SUPFAM" id="SSF52540">
    <property type="entry name" value="P-loop containing nucleoside triphosphate hydrolases"/>
    <property type="match status" value="1"/>
</dbReference>
<accession>A0A238GW50</accession>
<evidence type="ECO:0000256" key="3">
    <source>
        <dbReference type="ARBA" id="ARBA00022801"/>
    </source>
</evidence>
<evidence type="ECO:0000313" key="8">
    <source>
        <dbReference type="Proteomes" id="UP000198366"/>
    </source>
</evidence>
<proteinExistence type="predicted"/>
<dbReference type="GO" id="GO:0003924">
    <property type="term" value="F:GTPase activity"/>
    <property type="evidence" value="ECO:0007669"/>
    <property type="project" value="InterPro"/>
</dbReference>
<dbReference type="InterPro" id="IPR027094">
    <property type="entry name" value="Mitofusin_fam"/>
</dbReference>
<evidence type="ECO:0000256" key="5">
    <source>
        <dbReference type="ARBA" id="ARBA00023136"/>
    </source>
</evidence>
<evidence type="ECO:0000256" key="4">
    <source>
        <dbReference type="ARBA" id="ARBA00023134"/>
    </source>
</evidence>
<keyword evidence="3" id="KW-0378">Hydrolase</keyword>
<dbReference type="GO" id="GO:0016020">
    <property type="term" value="C:membrane"/>
    <property type="evidence" value="ECO:0007669"/>
    <property type="project" value="UniProtKB-SubCell"/>
</dbReference>